<keyword evidence="2" id="KW-0067">ATP-binding</keyword>
<sequence length="975" mass="104409">MLLERQAELAAVAEALRAARAGNGSLVAITGPLGVGKTALLHHLPELVEPGTSAAEADTRVLRASGALLEQDFAFGVVRQLFELVVPRAPEEVRQRWLARAASFARLVFNEDNLRGAYHGRDSVAQTVLHGLQALVANMSADQPLLILVDDLQWVDVPSLRWLGYLVKRLDGLAVTVVVTVREGEPRASQPLVREITAAATRTLRPRPLHLASTRALVAERFGEPGDEEFARACQETSDGNPLFLMSMLLTMAVAGQRPVEAEADTARTLRPSLLRDRLVACLRSQPAPVRDFARALALLGEQAELELICRLAGLDAVAGTEALHVLDQLGLLASAAPPRFAHLAVQDAVEESMAVAEREQLHLRAAALLHGCGHPAEQVAAQLLAVTSQQDRWAIEVLRSAADTALRRGAPEAAARYLRRALLDCSPDGEDRAALLVDLATAERGFDPQASVRHISQAVPLFSSARQRAAAVARIAPAVLDAAPLPVLDLVRQVAEELGEADRLTGPERELALRLEAQHRYTGKGDPAALRSAVERLRALGGEPPVDTPAERQLTAVLLHAATLGQHLPAAEVARVGSAVLEREPATPGHAHTALPLLVPALVAADAAHGISCWLDIALEQARGEHAVGAQVWIRVEQAMTLLGTGELRRARALAVQAHELAGAEWADAAAMSAVVLAWVAVHTRDADLTAWLLAEGEQDRFGGVGATRHTPCVTAARQMLRGWLAAAGGDDDRALEHFLECGHWLERFGWGNPALYPWRSWAADLHRRRGRLDAAAELVEQESALVTAWGAPAALGRLLRVRARLADGARAVDLLRQAVATLDASDNRLELAKASVRLGQLLRRAGDAQADHHLRRGYELATWCGVRWLADQAHAELATAGAAGLPRPRPPSAGSVLTKTEHRVASLAVHGHTNKEIADALAVSCRAVEKHLTNAYRKLAVPGRAGLAGALRALEAPETAVPGPARRSESRHQ</sequence>
<dbReference type="GO" id="GO:0005737">
    <property type="term" value="C:cytoplasm"/>
    <property type="evidence" value="ECO:0007669"/>
    <property type="project" value="TreeGrafter"/>
</dbReference>
<dbReference type="InterPro" id="IPR011990">
    <property type="entry name" value="TPR-like_helical_dom_sf"/>
</dbReference>
<reference evidence="5" key="1">
    <citation type="submission" date="2022-06" db="EMBL/GenBank/DDBJ databases">
        <title>Genomic Encyclopedia of Archaeal and Bacterial Type Strains, Phase II (KMG-II): from individual species to whole genera.</title>
        <authorList>
            <person name="Goeker M."/>
        </authorList>
    </citation>
    <scope>NUCLEOTIDE SEQUENCE</scope>
    <source>
        <strain evidence="5">DSM 43935</strain>
    </source>
</reference>
<evidence type="ECO:0000313" key="5">
    <source>
        <dbReference type="EMBL" id="MCP2164002.1"/>
    </source>
</evidence>
<evidence type="ECO:0000256" key="3">
    <source>
        <dbReference type="SAM" id="MobiDB-lite"/>
    </source>
</evidence>
<dbReference type="Gene3D" id="1.25.40.10">
    <property type="entry name" value="Tetratricopeptide repeat domain"/>
    <property type="match status" value="1"/>
</dbReference>
<evidence type="ECO:0000259" key="4">
    <source>
        <dbReference type="PROSITE" id="PS50043"/>
    </source>
</evidence>
<dbReference type="PROSITE" id="PS50043">
    <property type="entry name" value="HTH_LUXR_2"/>
    <property type="match status" value="1"/>
</dbReference>
<dbReference type="SUPFAM" id="SSF46894">
    <property type="entry name" value="C-terminal effector domain of the bipartite response regulators"/>
    <property type="match status" value="1"/>
</dbReference>
<dbReference type="AlphaFoldDB" id="A0AAE3KEK6"/>
<feature type="region of interest" description="Disordered" evidence="3">
    <location>
        <begin position="956"/>
        <end position="975"/>
    </location>
</feature>
<gene>
    <name evidence="5" type="ORF">LX83_000842</name>
</gene>
<organism evidence="5 6">
    <name type="scientific">Goodfellowiella coeruleoviolacea</name>
    <dbReference type="NCBI Taxonomy" id="334858"/>
    <lineage>
        <taxon>Bacteria</taxon>
        <taxon>Bacillati</taxon>
        <taxon>Actinomycetota</taxon>
        <taxon>Actinomycetes</taxon>
        <taxon>Pseudonocardiales</taxon>
        <taxon>Pseudonocardiaceae</taxon>
        <taxon>Goodfellowiella</taxon>
    </lineage>
</organism>
<evidence type="ECO:0000313" key="6">
    <source>
        <dbReference type="Proteomes" id="UP001206128"/>
    </source>
</evidence>
<dbReference type="PRINTS" id="PR00038">
    <property type="entry name" value="HTHLUXR"/>
</dbReference>
<name>A0AAE3KEK6_9PSEU</name>
<protein>
    <submittedName>
        <fullName evidence="5">Regulatory protein, luxR family</fullName>
    </submittedName>
</protein>
<dbReference type="CDD" id="cd06170">
    <property type="entry name" value="LuxR_C_like"/>
    <property type="match status" value="1"/>
</dbReference>
<dbReference type="Pfam" id="PF00196">
    <property type="entry name" value="GerE"/>
    <property type="match status" value="1"/>
</dbReference>
<evidence type="ECO:0000256" key="1">
    <source>
        <dbReference type="ARBA" id="ARBA00022741"/>
    </source>
</evidence>
<dbReference type="PANTHER" id="PTHR16305">
    <property type="entry name" value="TESTICULAR SOLUBLE ADENYLYL CYCLASE"/>
    <property type="match status" value="1"/>
</dbReference>
<dbReference type="Proteomes" id="UP001206128">
    <property type="component" value="Unassembled WGS sequence"/>
</dbReference>
<comment type="caution">
    <text evidence="5">The sequence shown here is derived from an EMBL/GenBank/DDBJ whole genome shotgun (WGS) entry which is preliminary data.</text>
</comment>
<dbReference type="GO" id="GO:0004016">
    <property type="term" value="F:adenylate cyclase activity"/>
    <property type="evidence" value="ECO:0007669"/>
    <property type="project" value="TreeGrafter"/>
</dbReference>
<dbReference type="Pfam" id="PF13191">
    <property type="entry name" value="AAA_16"/>
    <property type="match status" value="1"/>
</dbReference>
<dbReference type="SUPFAM" id="SSF52540">
    <property type="entry name" value="P-loop containing nucleoside triphosphate hydrolases"/>
    <property type="match status" value="1"/>
</dbReference>
<dbReference type="RefSeq" id="WP_253767242.1">
    <property type="nucleotide sequence ID" value="NZ_JAMTCK010000002.1"/>
</dbReference>
<proteinExistence type="predicted"/>
<evidence type="ECO:0000256" key="2">
    <source>
        <dbReference type="ARBA" id="ARBA00022840"/>
    </source>
</evidence>
<dbReference type="GO" id="GO:0005524">
    <property type="term" value="F:ATP binding"/>
    <property type="evidence" value="ECO:0007669"/>
    <property type="project" value="UniProtKB-KW"/>
</dbReference>
<accession>A0AAE3KEK6</accession>
<dbReference type="Gene3D" id="3.40.50.300">
    <property type="entry name" value="P-loop containing nucleotide triphosphate hydrolases"/>
    <property type="match status" value="1"/>
</dbReference>
<dbReference type="SMART" id="SM00421">
    <property type="entry name" value="HTH_LUXR"/>
    <property type="match status" value="1"/>
</dbReference>
<dbReference type="InterPro" id="IPR041664">
    <property type="entry name" value="AAA_16"/>
</dbReference>
<dbReference type="GO" id="GO:0006355">
    <property type="term" value="P:regulation of DNA-templated transcription"/>
    <property type="evidence" value="ECO:0007669"/>
    <property type="project" value="InterPro"/>
</dbReference>
<dbReference type="InterPro" id="IPR036388">
    <property type="entry name" value="WH-like_DNA-bd_sf"/>
</dbReference>
<dbReference type="InterPro" id="IPR027417">
    <property type="entry name" value="P-loop_NTPase"/>
</dbReference>
<feature type="domain" description="HTH luxR-type" evidence="4">
    <location>
        <begin position="892"/>
        <end position="957"/>
    </location>
</feature>
<dbReference type="InterPro" id="IPR000792">
    <property type="entry name" value="Tscrpt_reg_LuxR_C"/>
</dbReference>
<dbReference type="Gene3D" id="1.10.10.10">
    <property type="entry name" value="Winged helix-like DNA-binding domain superfamily/Winged helix DNA-binding domain"/>
    <property type="match status" value="1"/>
</dbReference>
<dbReference type="InterPro" id="IPR016032">
    <property type="entry name" value="Sig_transdc_resp-reg_C-effctor"/>
</dbReference>
<dbReference type="EMBL" id="JAMTCK010000002">
    <property type="protein sequence ID" value="MCP2164002.1"/>
    <property type="molecule type" value="Genomic_DNA"/>
</dbReference>
<dbReference type="PANTHER" id="PTHR16305:SF35">
    <property type="entry name" value="TRANSCRIPTIONAL ACTIVATOR DOMAIN"/>
    <property type="match status" value="1"/>
</dbReference>
<keyword evidence="1" id="KW-0547">Nucleotide-binding</keyword>
<dbReference type="GO" id="GO:0003677">
    <property type="term" value="F:DNA binding"/>
    <property type="evidence" value="ECO:0007669"/>
    <property type="project" value="InterPro"/>
</dbReference>
<keyword evidence="6" id="KW-1185">Reference proteome</keyword>